<feature type="non-terminal residue" evidence="3">
    <location>
        <position position="1"/>
    </location>
</feature>
<feature type="domain" description="Sialate O-acetylesterase" evidence="2">
    <location>
        <begin position="9"/>
        <end position="271"/>
    </location>
</feature>
<dbReference type="InterPro" id="IPR036514">
    <property type="entry name" value="SGNH_hydro_sf"/>
</dbReference>
<dbReference type="InterPro" id="IPR005181">
    <property type="entry name" value="SASA"/>
</dbReference>
<keyword evidence="1" id="KW-0378">Hydrolase</keyword>
<proteinExistence type="predicted"/>
<dbReference type="Pfam" id="PF03629">
    <property type="entry name" value="SASA"/>
    <property type="match status" value="1"/>
</dbReference>
<dbReference type="GO" id="GO:0016787">
    <property type="term" value="F:hydrolase activity"/>
    <property type="evidence" value="ECO:0007669"/>
    <property type="project" value="UniProtKB-KW"/>
</dbReference>
<dbReference type="AlphaFoldDB" id="A0A382K0G6"/>
<accession>A0A382K0G6</accession>
<evidence type="ECO:0000256" key="1">
    <source>
        <dbReference type="ARBA" id="ARBA00022801"/>
    </source>
</evidence>
<evidence type="ECO:0000259" key="2">
    <source>
        <dbReference type="Pfam" id="PF03629"/>
    </source>
</evidence>
<dbReference type="InterPro" id="IPR052940">
    <property type="entry name" value="Carb_Esterase_6"/>
</dbReference>
<dbReference type="PANTHER" id="PTHR31988">
    <property type="entry name" value="ESTERASE, PUTATIVE (DUF303)-RELATED"/>
    <property type="match status" value="1"/>
</dbReference>
<dbReference type="EMBL" id="UINC01077153">
    <property type="protein sequence ID" value="SVC17012.1"/>
    <property type="molecule type" value="Genomic_DNA"/>
</dbReference>
<sequence length="359" mass="40703">NESTTGKKVKVFILAGQSNMEGHGQVRSLNHLGKHPLYGYLLEKLKNIDGSWKIRKDVTIAWQAKEKKSGPLTVGWGSQDHEIGPELMFGTIMGDKYNEPVLLIKTAWGGKDVFCDFRSPTAGNLTEDEALLLERERLENNNREIGYYYHKLVSEIKEHLTNIDDVVPNYQGQGYEIAGMAWFQGWNDFCQWHVEIDQKKVGIGIIENYPNNLSAMFRDLRQDLNVPNMPIAIGEMGIGGHDIEEKAQDQGNHEAQALMAFRQAQQVVADNKTLKSITFVPTAEFWDIRLQELRQISDAYWNEKKEKGIADSEENHLPAKALNDEYLSRGGHWYCHYNGSASNYSLVGYALANALIIEE</sequence>
<gene>
    <name evidence="3" type="ORF">METZ01_LOCUS269866</name>
</gene>
<name>A0A382K0G6_9ZZZZ</name>
<evidence type="ECO:0000313" key="3">
    <source>
        <dbReference type="EMBL" id="SVC17012.1"/>
    </source>
</evidence>
<dbReference type="Gene3D" id="3.40.50.1110">
    <property type="entry name" value="SGNH hydrolase"/>
    <property type="match status" value="1"/>
</dbReference>
<protein>
    <recommendedName>
        <fullName evidence="2">Sialate O-acetylesterase domain-containing protein</fullName>
    </recommendedName>
</protein>
<organism evidence="3">
    <name type="scientific">marine metagenome</name>
    <dbReference type="NCBI Taxonomy" id="408172"/>
    <lineage>
        <taxon>unclassified sequences</taxon>
        <taxon>metagenomes</taxon>
        <taxon>ecological metagenomes</taxon>
    </lineage>
</organism>
<dbReference type="SUPFAM" id="SSF52266">
    <property type="entry name" value="SGNH hydrolase"/>
    <property type="match status" value="1"/>
</dbReference>
<reference evidence="3" key="1">
    <citation type="submission" date="2018-05" db="EMBL/GenBank/DDBJ databases">
        <authorList>
            <person name="Lanie J.A."/>
            <person name="Ng W.-L."/>
            <person name="Kazmierczak K.M."/>
            <person name="Andrzejewski T.M."/>
            <person name="Davidsen T.M."/>
            <person name="Wayne K.J."/>
            <person name="Tettelin H."/>
            <person name="Glass J.I."/>
            <person name="Rusch D."/>
            <person name="Podicherti R."/>
            <person name="Tsui H.-C.T."/>
            <person name="Winkler M.E."/>
        </authorList>
    </citation>
    <scope>NUCLEOTIDE SEQUENCE</scope>
</reference>
<dbReference type="PANTHER" id="PTHR31988:SF19">
    <property type="entry name" value="9-O-ACETYL-N-ACETYLNEURAMINIC ACID DEACETYLASE-RELATED"/>
    <property type="match status" value="1"/>
</dbReference>